<feature type="transmembrane region" description="Helical" evidence="6">
    <location>
        <begin position="57"/>
        <end position="80"/>
    </location>
</feature>
<dbReference type="SUPFAM" id="SSF48652">
    <property type="entry name" value="Tetraspanin"/>
    <property type="match status" value="1"/>
</dbReference>
<dbReference type="PIRSF" id="PIRSF002419">
    <property type="entry name" value="Tetraspanin"/>
    <property type="match status" value="1"/>
</dbReference>
<name>A0A060Q4W8_PATPE</name>
<evidence type="ECO:0000313" key="7">
    <source>
        <dbReference type="EMBL" id="BAP00631.1"/>
    </source>
</evidence>
<dbReference type="PROSITE" id="PS00421">
    <property type="entry name" value="TM4_1"/>
    <property type="match status" value="1"/>
</dbReference>
<keyword evidence="4 6" id="KW-1133">Transmembrane helix</keyword>
<comment type="subcellular location">
    <subcellularLocation>
        <location evidence="1 6">Membrane</location>
        <topology evidence="1 6">Multi-pass membrane protein</topology>
    </subcellularLocation>
</comment>
<feature type="transmembrane region" description="Helical" evidence="6">
    <location>
        <begin position="12"/>
        <end position="37"/>
    </location>
</feature>
<dbReference type="GO" id="GO:0005886">
    <property type="term" value="C:plasma membrane"/>
    <property type="evidence" value="ECO:0007669"/>
    <property type="project" value="TreeGrafter"/>
</dbReference>
<dbReference type="PANTHER" id="PTHR19282:SF519">
    <property type="entry name" value="TETRASPANIN"/>
    <property type="match status" value="1"/>
</dbReference>
<evidence type="ECO:0000256" key="4">
    <source>
        <dbReference type="ARBA" id="ARBA00022989"/>
    </source>
</evidence>
<keyword evidence="3 6" id="KW-0812">Transmembrane</keyword>
<dbReference type="Pfam" id="PF00335">
    <property type="entry name" value="Tetraspanin"/>
    <property type="match status" value="1"/>
</dbReference>
<feature type="transmembrane region" description="Helical" evidence="6">
    <location>
        <begin position="243"/>
        <end position="268"/>
    </location>
</feature>
<dbReference type="EMBL" id="AB969697">
    <property type="protein sequence ID" value="BAP00631.1"/>
    <property type="molecule type" value="mRNA"/>
</dbReference>
<comment type="similarity">
    <text evidence="2 6">Belongs to the tetraspanin (TM4SF) family.</text>
</comment>
<dbReference type="PRINTS" id="PR00259">
    <property type="entry name" value="TMFOUR"/>
</dbReference>
<dbReference type="PANTHER" id="PTHR19282">
    <property type="entry name" value="TETRASPANIN"/>
    <property type="match status" value="1"/>
</dbReference>
<feature type="transmembrane region" description="Helical" evidence="6">
    <location>
        <begin position="87"/>
        <end position="111"/>
    </location>
</feature>
<dbReference type="InterPro" id="IPR008952">
    <property type="entry name" value="Tetraspanin_EC2_sf"/>
</dbReference>
<evidence type="ECO:0000256" key="3">
    <source>
        <dbReference type="ARBA" id="ARBA00022692"/>
    </source>
</evidence>
<evidence type="ECO:0000256" key="6">
    <source>
        <dbReference type="RuleBase" id="RU361218"/>
    </source>
</evidence>
<dbReference type="InterPro" id="IPR000301">
    <property type="entry name" value="Tetraspanin_animals"/>
</dbReference>
<organism evidence="7">
    <name type="scientific">Patiria pectinifera</name>
    <name type="common">Starfish</name>
    <name type="synonym">Asterina pectinifera</name>
    <dbReference type="NCBI Taxonomy" id="7594"/>
    <lineage>
        <taxon>Eukaryota</taxon>
        <taxon>Metazoa</taxon>
        <taxon>Echinodermata</taxon>
        <taxon>Eleutherozoa</taxon>
        <taxon>Asterozoa</taxon>
        <taxon>Asteroidea</taxon>
        <taxon>Valvatacea</taxon>
        <taxon>Valvatida</taxon>
        <taxon>Asterinidae</taxon>
        <taxon>Patiria</taxon>
    </lineage>
</organism>
<dbReference type="AlphaFoldDB" id="A0A060Q4W8"/>
<dbReference type="Gene3D" id="1.10.1450.10">
    <property type="entry name" value="Tetraspanin"/>
    <property type="match status" value="1"/>
</dbReference>
<accession>A0A060Q4W8</accession>
<keyword evidence="5 6" id="KW-0472">Membrane</keyword>
<gene>
    <name evidence="7" type="primary">tet</name>
</gene>
<evidence type="ECO:0000256" key="2">
    <source>
        <dbReference type="ARBA" id="ARBA00006840"/>
    </source>
</evidence>
<evidence type="ECO:0000256" key="1">
    <source>
        <dbReference type="ARBA" id="ARBA00004141"/>
    </source>
</evidence>
<sequence length="276" mass="30500">MAKLEGCANCAKILLIVFNIIFFIVGIALLAVGIWVVTSPYNLDILAILDNPILESGAYLIIALGAFIFLVSFLGCCGAWTENRLMLIIYFIIVLLIFIAQLIGCAVIIAYKDKVDAFVTNNLRKTMNMYKGVQDEDKYSVGWNALQVLLECCGTNNYTDWMETPWYGNNTNIMVGGLSIKPEWPATCCKVDNNLAPVTDGGFPMPTNLTYCYGVGVSEMMRDEYLNTEGCYMAFEDWVKSRALYIGGVGLGLAFLEIFSMVFAICVCRGVGKSED</sequence>
<protein>
    <recommendedName>
        <fullName evidence="6">Tetraspanin</fullName>
    </recommendedName>
</protein>
<dbReference type="InterPro" id="IPR018503">
    <property type="entry name" value="Tetraspanin_CS"/>
</dbReference>
<dbReference type="InterPro" id="IPR018499">
    <property type="entry name" value="Tetraspanin/Peripherin"/>
</dbReference>
<proteinExistence type="evidence at transcript level"/>
<reference evidence="7" key="1">
    <citation type="submission" date="2014-06" db="EMBL/GenBank/DDBJ databases">
        <title>Evolutionary reversal inferred for sea cucumber larva from the comparison of genetic mechanisms for larval arms.</title>
        <authorList>
            <person name="Morino Y."/>
            <person name="Koga H."/>
            <person name="Wada H."/>
        </authorList>
    </citation>
    <scope>NUCLEOTIDE SEQUENCE</scope>
</reference>
<evidence type="ECO:0000256" key="5">
    <source>
        <dbReference type="ARBA" id="ARBA00023136"/>
    </source>
</evidence>